<keyword evidence="5 8" id="KW-0129">CBS domain</keyword>
<feature type="domain" description="CBS" evidence="10">
    <location>
        <begin position="268"/>
        <end position="325"/>
    </location>
</feature>
<dbReference type="FunFam" id="3.10.580.10:FF:000002">
    <property type="entry name" value="Magnesium/cobalt efflux protein CorC"/>
    <property type="match status" value="1"/>
</dbReference>
<dbReference type="InterPro" id="IPR000644">
    <property type="entry name" value="CBS_dom"/>
</dbReference>
<accession>A0A8J8B4D6</accession>
<feature type="transmembrane region" description="Helical" evidence="9">
    <location>
        <begin position="122"/>
        <end position="143"/>
    </location>
</feature>
<dbReference type="Proteomes" id="UP000730161">
    <property type="component" value="Unassembled WGS sequence"/>
</dbReference>
<evidence type="ECO:0000313" key="13">
    <source>
        <dbReference type="Proteomes" id="UP000730161"/>
    </source>
</evidence>
<evidence type="ECO:0000256" key="1">
    <source>
        <dbReference type="ARBA" id="ARBA00004141"/>
    </source>
</evidence>
<dbReference type="InterPro" id="IPR002550">
    <property type="entry name" value="CNNM"/>
</dbReference>
<dbReference type="PROSITE" id="PS51846">
    <property type="entry name" value="CNNM"/>
    <property type="match status" value="1"/>
</dbReference>
<dbReference type="CDD" id="cd04590">
    <property type="entry name" value="CBS_pair_CorC_HlyC_assoc"/>
    <property type="match status" value="1"/>
</dbReference>
<evidence type="ECO:0000256" key="6">
    <source>
        <dbReference type="ARBA" id="ARBA00023136"/>
    </source>
</evidence>
<organism evidence="12 13">
    <name type="scientific">Methanocalculus chunghsingensis</name>
    <dbReference type="NCBI Taxonomy" id="156457"/>
    <lineage>
        <taxon>Archaea</taxon>
        <taxon>Methanobacteriati</taxon>
        <taxon>Methanobacteriota</taxon>
        <taxon>Stenosarchaea group</taxon>
        <taxon>Methanomicrobia</taxon>
        <taxon>Methanomicrobiales</taxon>
        <taxon>Methanocalculaceae</taxon>
        <taxon>Methanocalculus</taxon>
    </lineage>
</organism>
<dbReference type="SUPFAM" id="SSF56176">
    <property type="entry name" value="FAD-binding/transporter-associated domain-like"/>
    <property type="match status" value="1"/>
</dbReference>
<feature type="transmembrane region" description="Helical" evidence="9">
    <location>
        <begin position="6"/>
        <end position="31"/>
    </location>
</feature>
<evidence type="ECO:0000259" key="10">
    <source>
        <dbReference type="PROSITE" id="PS51371"/>
    </source>
</evidence>
<sequence>MAADALHFILFFICLFLSGFFSGSEVALIAINRAKVRTLLIEGNRSALALAKLKENTDHLLITILIGNNVVNVSAATLATAIAIDYFGDAGVGIATGVVVILMLVIGEIGPKTYASKRVDSFALLVARPILFLEKILTPVLWLNDVIRKIHAADDGSYHQEVTEEEIKEWIDVGEETGAIEENEREMLFSVFRFGDTTARVVMTPRLDVVMIDDTKNLEETLDIFHETGFSRIPVYHKQKENIIGILNVKDVFRAVHSGESDTEIPDIIHEAYFVPESKKIDDLLRELQFKQTHIAIILDEYGSFAGVVTIEDILEELVGDILDEFDTEEEEIQNLGDGIYMIDAQAWVEDVNEVLEAPLPLEPDSYETVGGLVFTHLGHIPHLGESFEIPEISARLIVTQMRGRQILKVKLIFKKKPDDSESLTI</sequence>
<keyword evidence="2 9" id="KW-0812">Transmembrane</keyword>
<feature type="transmembrane region" description="Helical" evidence="9">
    <location>
        <begin position="90"/>
        <end position="110"/>
    </location>
</feature>
<proteinExistence type="predicted"/>
<evidence type="ECO:0000256" key="7">
    <source>
        <dbReference type="ARBA" id="ARBA00023167"/>
    </source>
</evidence>
<dbReference type="OrthoDB" id="9671at2157"/>
<dbReference type="Pfam" id="PF00571">
    <property type="entry name" value="CBS"/>
    <property type="match status" value="2"/>
</dbReference>
<keyword evidence="7" id="KW-0486">Methionine biosynthesis</keyword>
<dbReference type="PANTHER" id="PTHR22777:SF17">
    <property type="entry name" value="UPF0053 PROTEIN SLL0260"/>
    <property type="match status" value="1"/>
</dbReference>
<keyword evidence="3" id="KW-0677">Repeat</keyword>
<feature type="domain" description="CBS" evidence="10">
    <location>
        <begin position="203"/>
        <end position="263"/>
    </location>
</feature>
<dbReference type="AlphaFoldDB" id="A0A8J8B4D6"/>
<evidence type="ECO:0000256" key="3">
    <source>
        <dbReference type="ARBA" id="ARBA00022737"/>
    </source>
</evidence>
<dbReference type="InterPro" id="IPR016169">
    <property type="entry name" value="FAD-bd_PCMH_sub2"/>
</dbReference>
<dbReference type="PROSITE" id="PS51371">
    <property type="entry name" value="CBS"/>
    <property type="match status" value="2"/>
</dbReference>
<evidence type="ECO:0000256" key="2">
    <source>
        <dbReference type="ARBA" id="ARBA00022692"/>
    </source>
</evidence>
<dbReference type="SMART" id="SM01091">
    <property type="entry name" value="CorC_HlyC"/>
    <property type="match status" value="1"/>
</dbReference>
<dbReference type="Gene3D" id="3.10.580.10">
    <property type="entry name" value="CBS-domain"/>
    <property type="match status" value="1"/>
</dbReference>
<comment type="caution">
    <text evidence="12">The sequence shown here is derived from an EMBL/GenBank/DDBJ whole genome shotgun (WGS) entry which is preliminary data.</text>
</comment>
<dbReference type="PANTHER" id="PTHR22777">
    <property type="entry name" value="HEMOLYSIN-RELATED"/>
    <property type="match status" value="1"/>
</dbReference>
<evidence type="ECO:0000256" key="9">
    <source>
        <dbReference type="SAM" id="Phobius"/>
    </source>
</evidence>
<feature type="transmembrane region" description="Helical" evidence="9">
    <location>
        <begin position="60"/>
        <end position="84"/>
    </location>
</feature>
<reference evidence="12" key="1">
    <citation type="submission" date="2014-12" db="EMBL/GenBank/DDBJ databases">
        <authorList>
            <person name="Huang H.-H."/>
            <person name="Chen S.-C."/>
            <person name="Lai M.-C."/>
        </authorList>
    </citation>
    <scope>NUCLEOTIDE SEQUENCE</scope>
    <source>
        <strain evidence="12">K1F9705b</strain>
    </source>
</reference>
<keyword evidence="6 9" id="KW-0472">Membrane</keyword>
<feature type="domain" description="CNNM transmembrane" evidence="11">
    <location>
        <begin position="1"/>
        <end position="184"/>
    </location>
</feature>
<dbReference type="GO" id="GO:0009086">
    <property type="term" value="P:methionine biosynthetic process"/>
    <property type="evidence" value="ECO:0007669"/>
    <property type="project" value="UniProtKB-KW"/>
</dbReference>
<evidence type="ECO:0000256" key="4">
    <source>
        <dbReference type="ARBA" id="ARBA00022989"/>
    </source>
</evidence>
<keyword evidence="13" id="KW-1185">Reference proteome</keyword>
<dbReference type="Gene3D" id="3.30.465.10">
    <property type="match status" value="1"/>
</dbReference>
<evidence type="ECO:0000259" key="11">
    <source>
        <dbReference type="PROSITE" id="PS51846"/>
    </source>
</evidence>
<dbReference type="GO" id="GO:0050660">
    <property type="term" value="F:flavin adenine dinucleotide binding"/>
    <property type="evidence" value="ECO:0007669"/>
    <property type="project" value="InterPro"/>
</dbReference>
<gene>
    <name evidence="12" type="ORF">RJ53_03590</name>
</gene>
<comment type="subcellular location">
    <subcellularLocation>
        <location evidence="1">Membrane</location>
        <topology evidence="1">Multi-pass membrane protein</topology>
    </subcellularLocation>
</comment>
<dbReference type="InterPro" id="IPR036318">
    <property type="entry name" value="FAD-bd_PCMH-like_sf"/>
</dbReference>
<dbReference type="InterPro" id="IPR044751">
    <property type="entry name" value="Ion_transp-like_CBS"/>
</dbReference>
<dbReference type="Pfam" id="PF01595">
    <property type="entry name" value="CNNM"/>
    <property type="match status" value="1"/>
</dbReference>
<evidence type="ECO:0000256" key="5">
    <source>
        <dbReference type="ARBA" id="ARBA00023122"/>
    </source>
</evidence>
<dbReference type="SMART" id="SM00116">
    <property type="entry name" value="CBS"/>
    <property type="match status" value="2"/>
</dbReference>
<dbReference type="Pfam" id="PF03471">
    <property type="entry name" value="CorC_HlyC"/>
    <property type="match status" value="1"/>
</dbReference>
<dbReference type="EMBL" id="JWHL01000003">
    <property type="protein sequence ID" value="MBR1368636.1"/>
    <property type="molecule type" value="Genomic_DNA"/>
</dbReference>
<name>A0A8J8B4D6_9EURY</name>
<dbReference type="SUPFAM" id="SSF54631">
    <property type="entry name" value="CBS-domain pair"/>
    <property type="match status" value="1"/>
</dbReference>
<dbReference type="RefSeq" id="WP_211530264.1">
    <property type="nucleotide sequence ID" value="NZ_JWHL01000003.1"/>
</dbReference>
<dbReference type="InterPro" id="IPR005170">
    <property type="entry name" value="Transptr-assoc_dom"/>
</dbReference>
<evidence type="ECO:0000313" key="12">
    <source>
        <dbReference type="EMBL" id="MBR1368636.1"/>
    </source>
</evidence>
<keyword evidence="4 9" id="KW-1133">Transmembrane helix</keyword>
<dbReference type="InterPro" id="IPR046342">
    <property type="entry name" value="CBS_dom_sf"/>
</dbReference>
<keyword evidence="7" id="KW-0028">Amino-acid biosynthesis</keyword>
<dbReference type="GO" id="GO:0005886">
    <property type="term" value="C:plasma membrane"/>
    <property type="evidence" value="ECO:0007669"/>
    <property type="project" value="TreeGrafter"/>
</dbReference>
<evidence type="ECO:0000256" key="8">
    <source>
        <dbReference type="PROSITE-ProRule" id="PRU00703"/>
    </source>
</evidence>
<protein>
    <submittedName>
        <fullName evidence="12">CBS domain-containing protein</fullName>
    </submittedName>
</protein>